<dbReference type="AlphaFoldDB" id="A0A8J3AF21"/>
<dbReference type="EMBL" id="BMDH01000001">
    <property type="protein sequence ID" value="GGI12704.1"/>
    <property type="molecule type" value="Genomic_DNA"/>
</dbReference>
<evidence type="ECO:0000313" key="1">
    <source>
        <dbReference type="EMBL" id="GGI12704.1"/>
    </source>
</evidence>
<reference evidence="1" key="2">
    <citation type="submission" date="2020-09" db="EMBL/GenBank/DDBJ databases">
        <authorList>
            <person name="Sun Q."/>
            <person name="Sedlacek I."/>
        </authorList>
    </citation>
    <scope>NUCLEOTIDE SEQUENCE</scope>
    <source>
        <strain evidence="1">CCM 8606</strain>
    </source>
</reference>
<sequence>MPKVIKSAPKPNPFDTLDARHILDEHELDELLHTLSTRFTNMQPLHPSLSWTTVQDALVHNPELQASLAVMEATGGELTCVQWQHDETLSWVDCSEQTPQGRRALCYDLAAWQARKANKPYGDAVTYAQRLGGRLLNQEEYLYLRSLMDLDTKTSSWLDTPSTVRELGGALFGDKRYATTFIYHNGADSYYSARGFRVRIDMTI</sequence>
<gene>
    <name evidence="1" type="ORF">GCM10007377_02290</name>
</gene>
<proteinExistence type="predicted"/>
<name>A0A8J3AF21_9BIFI</name>
<organism evidence="1 2">
    <name type="scientific">Galliscardovia ingluviei</name>
    <dbReference type="NCBI Taxonomy" id="1769422"/>
    <lineage>
        <taxon>Bacteria</taxon>
        <taxon>Bacillati</taxon>
        <taxon>Actinomycetota</taxon>
        <taxon>Actinomycetes</taxon>
        <taxon>Bifidobacteriales</taxon>
        <taxon>Bifidobacteriaceae</taxon>
        <taxon>Galliscardovia</taxon>
    </lineage>
</organism>
<protein>
    <recommendedName>
        <fullName evidence="3">DUF4256 domain-containing protein</fullName>
    </recommendedName>
</protein>
<accession>A0A8J3AF21</accession>
<evidence type="ECO:0008006" key="3">
    <source>
        <dbReference type="Google" id="ProtNLM"/>
    </source>
</evidence>
<reference evidence="1" key="1">
    <citation type="journal article" date="2014" name="Int. J. Syst. Evol. Microbiol.">
        <title>Complete genome sequence of Corynebacterium casei LMG S-19264T (=DSM 44701T), isolated from a smear-ripened cheese.</title>
        <authorList>
            <consortium name="US DOE Joint Genome Institute (JGI-PGF)"/>
            <person name="Walter F."/>
            <person name="Albersmeier A."/>
            <person name="Kalinowski J."/>
            <person name="Ruckert C."/>
        </authorList>
    </citation>
    <scope>NUCLEOTIDE SEQUENCE</scope>
    <source>
        <strain evidence="1">CCM 8606</strain>
    </source>
</reference>
<dbReference type="Proteomes" id="UP000619536">
    <property type="component" value="Unassembled WGS sequence"/>
</dbReference>
<evidence type="ECO:0000313" key="2">
    <source>
        <dbReference type="Proteomes" id="UP000619536"/>
    </source>
</evidence>
<dbReference type="RefSeq" id="WP_188354413.1">
    <property type="nucleotide sequence ID" value="NZ_BMDH01000001.1"/>
</dbReference>
<dbReference type="InterPro" id="IPR025352">
    <property type="entry name" value="DUF4256"/>
</dbReference>
<dbReference type="Pfam" id="PF14066">
    <property type="entry name" value="DUF4256"/>
    <property type="match status" value="1"/>
</dbReference>
<keyword evidence="2" id="KW-1185">Reference proteome</keyword>
<comment type="caution">
    <text evidence="1">The sequence shown here is derived from an EMBL/GenBank/DDBJ whole genome shotgun (WGS) entry which is preliminary data.</text>
</comment>